<proteinExistence type="predicted"/>
<dbReference type="InterPro" id="IPR004843">
    <property type="entry name" value="Calcineurin-like_PHP"/>
</dbReference>
<dbReference type="SUPFAM" id="SSF56300">
    <property type="entry name" value="Metallo-dependent phosphatases"/>
    <property type="match status" value="1"/>
</dbReference>
<dbReference type="PANTHER" id="PTHR10161:SF14">
    <property type="entry name" value="TARTRATE-RESISTANT ACID PHOSPHATASE TYPE 5"/>
    <property type="match status" value="1"/>
</dbReference>
<keyword evidence="4" id="KW-0732">Signal</keyword>
<reference evidence="11" key="1">
    <citation type="journal article" date="2017" name="bioRxiv">
        <title>Comparative analysis of the genomes of Stylophora pistillata and Acropora digitifera provides evidence for extensive differences between species of corals.</title>
        <authorList>
            <person name="Voolstra C.R."/>
            <person name="Li Y."/>
            <person name="Liew Y.J."/>
            <person name="Baumgarten S."/>
            <person name="Zoccola D."/>
            <person name="Flot J.-F."/>
            <person name="Tambutte S."/>
            <person name="Allemand D."/>
            <person name="Aranda M."/>
        </authorList>
    </citation>
    <scope>NUCLEOTIDE SEQUENCE [LARGE SCALE GENOMIC DNA]</scope>
</reference>
<evidence type="ECO:0000313" key="10">
    <source>
        <dbReference type="EMBL" id="PFX35052.1"/>
    </source>
</evidence>
<evidence type="ECO:0000256" key="6">
    <source>
        <dbReference type="ARBA" id="ARBA00029999"/>
    </source>
</evidence>
<keyword evidence="11" id="KW-1185">Reference proteome</keyword>
<protein>
    <recommendedName>
        <fullName evidence="3">Tartrate-resistant acid phosphatase type 5</fullName>
        <ecNumber evidence="2">3.1.3.2</ecNumber>
    </recommendedName>
    <alternativeName>
        <fullName evidence="7">Tartrate-resistant acid ATPase</fullName>
    </alternativeName>
    <alternativeName>
        <fullName evidence="6">Type 5 acid phosphatase</fullName>
    </alternativeName>
</protein>
<dbReference type="GO" id="GO:0003993">
    <property type="term" value="F:acid phosphatase activity"/>
    <property type="evidence" value="ECO:0007669"/>
    <property type="project" value="UniProtKB-EC"/>
</dbReference>
<dbReference type="Gene3D" id="3.60.21.10">
    <property type="match status" value="1"/>
</dbReference>
<comment type="catalytic activity">
    <reaction evidence="1">
        <text>a phosphate monoester + H2O = an alcohol + phosphate</text>
        <dbReference type="Rhea" id="RHEA:15017"/>
        <dbReference type="ChEBI" id="CHEBI:15377"/>
        <dbReference type="ChEBI" id="CHEBI:30879"/>
        <dbReference type="ChEBI" id="CHEBI:43474"/>
        <dbReference type="ChEBI" id="CHEBI:67140"/>
        <dbReference type="EC" id="3.1.3.2"/>
    </reaction>
</comment>
<evidence type="ECO:0000256" key="2">
    <source>
        <dbReference type="ARBA" id="ARBA00012646"/>
    </source>
</evidence>
<dbReference type="Pfam" id="PF00149">
    <property type="entry name" value="Metallophos"/>
    <property type="match status" value="1"/>
</dbReference>
<evidence type="ECO:0000313" key="11">
    <source>
        <dbReference type="Proteomes" id="UP000225706"/>
    </source>
</evidence>
<evidence type="ECO:0000256" key="7">
    <source>
        <dbReference type="ARBA" id="ARBA00031589"/>
    </source>
</evidence>
<evidence type="ECO:0000256" key="3">
    <source>
        <dbReference type="ARBA" id="ARBA00015822"/>
    </source>
</evidence>
<keyword evidence="8" id="KW-1133">Transmembrane helix</keyword>
<dbReference type="EC" id="3.1.3.2" evidence="2"/>
<dbReference type="Proteomes" id="UP000225706">
    <property type="component" value="Unassembled WGS sequence"/>
</dbReference>
<comment type="caution">
    <text evidence="10">The sequence shown here is derived from an EMBL/GenBank/DDBJ whole genome shotgun (WGS) entry which is preliminary data.</text>
</comment>
<organism evidence="10 11">
    <name type="scientific">Stylophora pistillata</name>
    <name type="common">Smooth cauliflower coral</name>
    <dbReference type="NCBI Taxonomy" id="50429"/>
    <lineage>
        <taxon>Eukaryota</taxon>
        <taxon>Metazoa</taxon>
        <taxon>Cnidaria</taxon>
        <taxon>Anthozoa</taxon>
        <taxon>Hexacorallia</taxon>
        <taxon>Scleractinia</taxon>
        <taxon>Astrocoeniina</taxon>
        <taxon>Pocilloporidae</taxon>
        <taxon>Stylophora</taxon>
    </lineage>
</organism>
<evidence type="ECO:0000259" key="9">
    <source>
        <dbReference type="Pfam" id="PF00149"/>
    </source>
</evidence>
<name>A0A2B4T2Q8_STYPI</name>
<feature type="domain" description="Calcineurin-like phosphoesterase" evidence="9">
    <location>
        <begin position="30"/>
        <end position="240"/>
    </location>
</feature>
<dbReference type="CDD" id="cd07378">
    <property type="entry name" value="MPP_ACP5"/>
    <property type="match status" value="1"/>
</dbReference>
<keyword evidence="8" id="KW-0472">Membrane</keyword>
<dbReference type="InterPro" id="IPR024927">
    <property type="entry name" value="Acid_PPase"/>
</dbReference>
<keyword evidence="8" id="KW-0812">Transmembrane</keyword>
<dbReference type="PANTHER" id="PTHR10161">
    <property type="entry name" value="TARTRATE-RESISTANT ACID PHOSPHATASE TYPE 5"/>
    <property type="match status" value="1"/>
</dbReference>
<accession>A0A2B4T2Q8</accession>
<dbReference type="InterPro" id="IPR029052">
    <property type="entry name" value="Metallo-depent_PP-like"/>
</dbReference>
<dbReference type="STRING" id="50429.A0A2B4T2Q8"/>
<dbReference type="EMBL" id="LSMT01000001">
    <property type="protein sequence ID" value="PFX35052.1"/>
    <property type="molecule type" value="Genomic_DNA"/>
</dbReference>
<dbReference type="AlphaFoldDB" id="A0A2B4T2Q8"/>
<sequence>MQQNHDRMAVFFMLQICFLVGGNKKNPGLTFLAIGDFGGIPRAPYFTAMQRKIAEVMGQYADSRRVKFIIGLGDNFYDRGVKTVDDPRFTTTFEHVYTNPTLKAATWYMIAGNHDHDSNVSAQIAYSKMSRLWHYPDFFYSQVLQIPNTLKTVELVMLDTTLLCCRNQWIDKKKLPSQKQQMKWLNKILRNSTADYLIVAGHHPVLSIGIHGNTDYLVSKLKPLLEDNDVTAYFSGHDHNLQHLKESDSTVHYFVSGNANFYSPRKRYDEALQKSLMFFNGVSGGFTLLHATPESLQISQIDSNGKKLKTTKLKPRTKTSKWVKNINSYSKCAPYLAVLLVVVAIFSARSLIPAVWKRCLTSALSTNTPASLRTS</sequence>
<feature type="transmembrane region" description="Helical" evidence="8">
    <location>
        <begin position="333"/>
        <end position="352"/>
    </location>
</feature>
<evidence type="ECO:0000256" key="1">
    <source>
        <dbReference type="ARBA" id="ARBA00000032"/>
    </source>
</evidence>
<gene>
    <name evidence="10" type="primary">ACP5</name>
    <name evidence="10" type="ORF">AWC38_SpisGene11</name>
</gene>
<evidence type="ECO:0000256" key="5">
    <source>
        <dbReference type="ARBA" id="ARBA00022801"/>
    </source>
</evidence>
<evidence type="ECO:0000256" key="4">
    <source>
        <dbReference type="ARBA" id="ARBA00022729"/>
    </source>
</evidence>
<dbReference type="OrthoDB" id="411211at2759"/>
<keyword evidence="5" id="KW-0378">Hydrolase</keyword>
<dbReference type="InterPro" id="IPR051558">
    <property type="entry name" value="Metallophosphoesterase_PAP"/>
</dbReference>
<evidence type="ECO:0000256" key="8">
    <source>
        <dbReference type="SAM" id="Phobius"/>
    </source>
</evidence>